<keyword evidence="9 15" id="KW-0058">Aromatic hydrocarbons catabolism</keyword>
<dbReference type="PANTHER" id="PTHR21366">
    <property type="entry name" value="GLYOXALASE FAMILY PROTEIN"/>
    <property type="match status" value="1"/>
</dbReference>
<keyword evidence="12 15" id="KW-0408">Iron</keyword>
<keyword evidence="8" id="KW-0677">Repeat</keyword>
<dbReference type="EMBL" id="BJNG01000016">
    <property type="protein sequence ID" value="GEC19757.1"/>
    <property type="molecule type" value="Genomic_DNA"/>
</dbReference>
<evidence type="ECO:0000256" key="6">
    <source>
        <dbReference type="ARBA" id="ARBA00022190"/>
    </source>
</evidence>
<dbReference type="PROSITE" id="PS51819">
    <property type="entry name" value="VOC"/>
    <property type="match status" value="2"/>
</dbReference>
<name>A0A4Y3WLD3_9PSEU</name>
<dbReference type="GO" id="GO:0018577">
    <property type="term" value="F:catechol 2,3-dioxygenase activity"/>
    <property type="evidence" value="ECO:0007669"/>
    <property type="project" value="UniProtKB-EC"/>
</dbReference>
<dbReference type="RefSeq" id="WP_141278315.1">
    <property type="nucleotide sequence ID" value="NZ_BAAARZ010000012.1"/>
</dbReference>
<comment type="cofactor">
    <cofactor evidence="2 15">
        <name>Fe(2+)</name>
        <dbReference type="ChEBI" id="CHEBI:29033"/>
    </cofactor>
</comment>
<gene>
    <name evidence="17" type="ORF">PHY01_20400</name>
</gene>
<evidence type="ECO:0000256" key="9">
    <source>
        <dbReference type="ARBA" id="ARBA00022797"/>
    </source>
</evidence>
<proteinExistence type="inferred from homology"/>
<organism evidence="17 18">
    <name type="scientific">Pseudonocardia hydrocarbonoxydans</name>
    <dbReference type="NCBI Taxonomy" id="76726"/>
    <lineage>
        <taxon>Bacteria</taxon>
        <taxon>Bacillati</taxon>
        <taxon>Actinomycetota</taxon>
        <taxon>Actinomycetes</taxon>
        <taxon>Pseudonocardiales</taxon>
        <taxon>Pseudonocardiaceae</taxon>
        <taxon>Pseudonocardia</taxon>
    </lineage>
</organism>
<evidence type="ECO:0000256" key="1">
    <source>
        <dbReference type="ARBA" id="ARBA00000163"/>
    </source>
</evidence>
<evidence type="ECO:0000256" key="11">
    <source>
        <dbReference type="ARBA" id="ARBA00023002"/>
    </source>
</evidence>
<evidence type="ECO:0000313" key="18">
    <source>
        <dbReference type="Proteomes" id="UP000320338"/>
    </source>
</evidence>
<dbReference type="Pfam" id="PF00903">
    <property type="entry name" value="Glyoxalase"/>
    <property type="match status" value="1"/>
</dbReference>
<evidence type="ECO:0000256" key="8">
    <source>
        <dbReference type="ARBA" id="ARBA00022737"/>
    </source>
</evidence>
<dbReference type="InterPro" id="IPR029068">
    <property type="entry name" value="Glyas_Bleomycin-R_OHBP_Dase"/>
</dbReference>
<dbReference type="NCBIfam" id="TIGR03211">
    <property type="entry name" value="catechol_2_3"/>
    <property type="match status" value="1"/>
</dbReference>
<dbReference type="AlphaFoldDB" id="A0A4Y3WLD3"/>
<dbReference type="EC" id="1.13.11.2" evidence="5"/>
<evidence type="ECO:0000256" key="3">
    <source>
        <dbReference type="ARBA" id="ARBA00008784"/>
    </source>
</evidence>
<protein>
    <recommendedName>
        <fullName evidence="6">Metapyrocatechase</fullName>
        <ecNumber evidence="5">1.13.11.2</ecNumber>
    </recommendedName>
    <alternativeName>
        <fullName evidence="14">CatO2ase</fullName>
    </alternativeName>
    <alternativeName>
        <fullName evidence="13">Catechol 2,3-dioxygenase</fullName>
    </alternativeName>
</protein>
<dbReference type="InterPro" id="IPR050383">
    <property type="entry name" value="GlyoxalaseI/FosfomycinResist"/>
</dbReference>
<dbReference type="SUPFAM" id="SSF54593">
    <property type="entry name" value="Glyoxalase/Bleomycin resistance protein/Dihydroxybiphenyl dioxygenase"/>
    <property type="match status" value="1"/>
</dbReference>
<evidence type="ECO:0000256" key="15">
    <source>
        <dbReference type="RuleBase" id="RU000683"/>
    </source>
</evidence>
<sequence length="309" mass="35159">MGILRLAHIDVRTPDLDLATAYYTEVMGLQQVQRTVDPELGDTVYFKCWDEEDHHSLRMRYNPRTGMDSFTFRVEHEDDLHDFEKKLADYGAQVSRVSKGEAVGQGESIRFEVPSGQIMELVWDVEKTGNVLGKHNPAPVPPPDLPGIAPPRMDHMLVNAEEVGEAARFFQDVLGLRLTEQVLDGNGHQMGVWLAGRTNSPHDIAIVNGPNGALHHWAYWLDDWDHIRKAADTLAYNGVQIDQGPTRHGVTRGNTIYFFDPLGIRNEVFTGGYWVDPDQEIITWTEQEFGKGLFYYENIVSQRFLRMHT</sequence>
<keyword evidence="11 15" id="KW-0560">Oxidoreductase</keyword>
<evidence type="ECO:0000256" key="14">
    <source>
        <dbReference type="ARBA" id="ARBA00031146"/>
    </source>
</evidence>
<dbReference type="InterPro" id="IPR054560">
    <property type="entry name" value="XylE-like_N"/>
</dbReference>
<dbReference type="InterPro" id="IPR004360">
    <property type="entry name" value="Glyas_Fos-R_dOase_dom"/>
</dbReference>
<accession>A0A4Y3WLD3</accession>
<comment type="catalytic activity">
    <reaction evidence="1">
        <text>catechol + O2 = (2Z,4E)-2-hydroxy-6-oxohexa-2,4-dienoate + H(+)</text>
        <dbReference type="Rhea" id="RHEA:17337"/>
        <dbReference type="ChEBI" id="CHEBI:15378"/>
        <dbReference type="ChEBI" id="CHEBI:15379"/>
        <dbReference type="ChEBI" id="CHEBI:18135"/>
        <dbReference type="ChEBI" id="CHEBI:71198"/>
        <dbReference type="EC" id="1.13.11.2"/>
    </reaction>
</comment>
<dbReference type="PROSITE" id="PS00082">
    <property type="entry name" value="EXTRADIOL_DIOXYGENAS"/>
    <property type="match status" value="1"/>
</dbReference>
<dbReference type="Gene3D" id="3.10.180.10">
    <property type="entry name" value="2,3-Dihydroxybiphenyl 1,2-Dioxygenase, domain 1"/>
    <property type="match status" value="2"/>
</dbReference>
<comment type="caution">
    <text evidence="17">The sequence shown here is derived from an EMBL/GenBank/DDBJ whole genome shotgun (WGS) entry which is preliminary data.</text>
</comment>
<dbReference type="GO" id="GO:0008198">
    <property type="term" value="F:ferrous iron binding"/>
    <property type="evidence" value="ECO:0007669"/>
    <property type="project" value="InterPro"/>
</dbReference>
<keyword evidence="10 15" id="KW-0223">Dioxygenase</keyword>
<evidence type="ECO:0000256" key="2">
    <source>
        <dbReference type="ARBA" id="ARBA00001954"/>
    </source>
</evidence>
<dbReference type="OrthoDB" id="317332at2"/>
<dbReference type="InterPro" id="IPR017624">
    <property type="entry name" value="Catechol_2-3_dOase"/>
</dbReference>
<keyword evidence="18" id="KW-1185">Reference proteome</keyword>
<evidence type="ECO:0000256" key="13">
    <source>
        <dbReference type="ARBA" id="ARBA00030369"/>
    </source>
</evidence>
<keyword evidence="7" id="KW-0479">Metal-binding</keyword>
<comment type="similarity">
    <text evidence="3 15">Belongs to the extradiol ring-cleavage dioxygenase family.</text>
</comment>
<evidence type="ECO:0000256" key="10">
    <source>
        <dbReference type="ARBA" id="ARBA00022964"/>
    </source>
</evidence>
<reference evidence="17 18" key="1">
    <citation type="submission" date="2019-06" db="EMBL/GenBank/DDBJ databases">
        <title>Whole genome shotgun sequence of Pseudonocardia hydrocarbonoxydans NBRC 14498.</title>
        <authorList>
            <person name="Hosoyama A."/>
            <person name="Uohara A."/>
            <person name="Ohji S."/>
            <person name="Ichikawa N."/>
        </authorList>
    </citation>
    <scope>NUCLEOTIDE SEQUENCE [LARGE SCALE GENOMIC DNA]</scope>
    <source>
        <strain evidence="17 18">NBRC 14498</strain>
    </source>
</reference>
<evidence type="ECO:0000256" key="4">
    <source>
        <dbReference type="ARBA" id="ARBA00011881"/>
    </source>
</evidence>
<evidence type="ECO:0000313" key="17">
    <source>
        <dbReference type="EMBL" id="GEC19757.1"/>
    </source>
</evidence>
<evidence type="ECO:0000256" key="7">
    <source>
        <dbReference type="ARBA" id="ARBA00022723"/>
    </source>
</evidence>
<dbReference type="InterPro" id="IPR037523">
    <property type="entry name" value="VOC_core"/>
</dbReference>
<dbReference type="Proteomes" id="UP000320338">
    <property type="component" value="Unassembled WGS sequence"/>
</dbReference>
<feature type="domain" description="VOC" evidence="16">
    <location>
        <begin position="152"/>
        <end position="271"/>
    </location>
</feature>
<evidence type="ECO:0000256" key="5">
    <source>
        <dbReference type="ARBA" id="ARBA00013117"/>
    </source>
</evidence>
<dbReference type="Pfam" id="PF22247">
    <property type="entry name" value="Diox-like_N"/>
    <property type="match status" value="1"/>
</dbReference>
<evidence type="ECO:0000256" key="12">
    <source>
        <dbReference type="ARBA" id="ARBA00023004"/>
    </source>
</evidence>
<comment type="subunit">
    <text evidence="4">Homotetramer.</text>
</comment>
<dbReference type="InterPro" id="IPR000486">
    <property type="entry name" value="Xdiol_ring_cleave_dOase_1/2"/>
</dbReference>
<feature type="domain" description="VOC" evidence="16">
    <location>
        <begin position="5"/>
        <end position="124"/>
    </location>
</feature>
<evidence type="ECO:0000259" key="16">
    <source>
        <dbReference type="PROSITE" id="PS51819"/>
    </source>
</evidence>